<dbReference type="EMBL" id="LTBC01000015">
    <property type="protein sequence ID" value="KYH31100.1"/>
    <property type="molecule type" value="Genomic_DNA"/>
</dbReference>
<feature type="transmembrane region" description="Helical" evidence="19">
    <location>
        <begin position="235"/>
        <end position="252"/>
    </location>
</feature>
<evidence type="ECO:0000313" key="21">
    <source>
        <dbReference type="Proteomes" id="UP000075670"/>
    </source>
</evidence>
<evidence type="ECO:0000256" key="13">
    <source>
        <dbReference type="ARBA" id="ARBA00023136"/>
    </source>
</evidence>
<comment type="pathway">
    <text evidence="3 19">Cofactor biosynthesis; adenosylcobalamin biosynthesis; adenosylcobalamin from cob(II)yrinate a,c-diamide: step 7/7.</text>
</comment>
<evidence type="ECO:0000256" key="2">
    <source>
        <dbReference type="ARBA" id="ARBA00004651"/>
    </source>
</evidence>
<dbReference type="AlphaFoldDB" id="A0A151AU77"/>
<feature type="transmembrane region" description="Helical" evidence="19">
    <location>
        <begin position="148"/>
        <end position="168"/>
    </location>
</feature>
<dbReference type="GO" id="GO:0051073">
    <property type="term" value="F:adenosylcobinamide-GDP ribazoletransferase activity"/>
    <property type="evidence" value="ECO:0007669"/>
    <property type="project" value="UniProtKB-UniRule"/>
</dbReference>
<comment type="catalytic activity">
    <reaction evidence="17 19">
        <text>alpha-ribazole + adenosylcob(III)inamide-GDP = adenosylcob(III)alamin + GMP + H(+)</text>
        <dbReference type="Rhea" id="RHEA:16049"/>
        <dbReference type="ChEBI" id="CHEBI:10329"/>
        <dbReference type="ChEBI" id="CHEBI:15378"/>
        <dbReference type="ChEBI" id="CHEBI:18408"/>
        <dbReference type="ChEBI" id="CHEBI:58115"/>
        <dbReference type="ChEBI" id="CHEBI:60487"/>
        <dbReference type="EC" id="2.7.8.26"/>
    </reaction>
</comment>
<evidence type="ECO:0000256" key="10">
    <source>
        <dbReference type="ARBA" id="ARBA00022692"/>
    </source>
</evidence>
<sequence length="255" mass="27517">MKGQLNAFLTALQFLTRIRLSYGENSPAAFQQSVAFFPLVGLLLGLILAGAWQVLSYLVPATARAGLVLALAVFLSGGLHLDGFIDSMDGLFSGRERERILAIMKDSHVGAHGVTAVVTLLVVKYSLLTALPPGHLWLAGLPLPPLLVLMPVLSRWAMVPALTCFPYARKEGLGTLFQAGRGRRSLSIATLITALLSWLIMGLPGLVYLLLVALVSLGWCGWVRRLLGGLTGDTYGALAEITEVFILAAYFFRPW</sequence>
<dbReference type="GO" id="GO:0008818">
    <property type="term" value="F:cobalamin 5'-phosphate synthase activity"/>
    <property type="evidence" value="ECO:0007669"/>
    <property type="project" value="UniProtKB-UniRule"/>
</dbReference>
<evidence type="ECO:0000256" key="14">
    <source>
        <dbReference type="ARBA" id="ARBA00025228"/>
    </source>
</evidence>
<comment type="similarity">
    <text evidence="4 19">Belongs to the CobS family.</text>
</comment>
<feature type="transmembrane region" description="Helical" evidence="19">
    <location>
        <begin position="188"/>
        <end position="215"/>
    </location>
</feature>
<comment type="caution">
    <text evidence="20">The sequence shown here is derived from an EMBL/GenBank/DDBJ whole genome shotgun (WGS) entry which is preliminary data.</text>
</comment>
<dbReference type="Proteomes" id="UP000075670">
    <property type="component" value="Unassembled WGS sequence"/>
</dbReference>
<feature type="transmembrane region" description="Helical" evidence="19">
    <location>
        <begin position="109"/>
        <end position="128"/>
    </location>
</feature>
<name>A0A151AU77_9FIRM</name>
<evidence type="ECO:0000256" key="11">
    <source>
        <dbReference type="ARBA" id="ARBA00022842"/>
    </source>
</evidence>
<proteinExistence type="inferred from homology"/>
<dbReference type="PANTHER" id="PTHR34148">
    <property type="entry name" value="ADENOSYLCOBINAMIDE-GDP RIBAZOLETRANSFERASE"/>
    <property type="match status" value="1"/>
</dbReference>
<evidence type="ECO:0000256" key="7">
    <source>
        <dbReference type="ARBA" id="ARBA00022475"/>
    </source>
</evidence>
<keyword evidence="7 19" id="KW-1003">Cell membrane</keyword>
<keyword evidence="21" id="KW-1185">Reference proteome</keyword>
<feature type="transmembrane region" description="Helical" evidence="19">
    <location>
        <begin position="34"/>
        <end position="55"/>
    </location>
</feature>
<comment type="function">
    <text evidence="14 19">Joins adenosylcobinamide-GDP and alpha-ribazole to generate adenosylcobalamin (Ado-cobalamin). Also synthesizes adenosylcobalamin 5'-phosphate from adenosylcobinamide-GDP and alpha-ribazole 5'-phosphate.</text>
</comment>
<gene>
    <name evidence="19 20" type="primary">cobS</name>
    <name evidence="20" type="ORF">MOMUL_26310</name>
</gene>
<keyword evidence="12 19" id="KW-1133">Transmembrane helix</keyword>
<evidence type="ECO:0000256" key="16">
    <source>
        <dbReference type="ARBA" id="ARBA00032853"/>
    </source>
</evidence>
<dbReference type="HAMAP" id="MF_00719">
    <property type="entry name" value="CobS"/>
    <property type="match status" value="1"/>
</dbReference>
<evidence type="ECO:0000256" key="6">
    <source>
        <dbReference type="ARBA" id="ARBA00015850"/>
    </source>
</evidence>
<evidence type="ECO:0000256" key="4">
    <source>
        <dbReference type="ARBA" id="ARBA00010561"/>
    </source>
</evidence>
<dbReference type="InterPro" id="IPR003805">
    <property type="entry name" value="CobS"/>
</dbReference>
<dbReference type="PANTHER" id="PTHR34148:SF1">
    <property type="entry name" value="ADENOSYLCOBINAMIDE-GDP RIBAZOLETRANSFERASE"/>
    <property type="match status" value="1"/>
</dbReference>
<dbReference type="EC" id="2.7.8.26" evidence="5 19"/>
<comment type="catalytic activity">
    <reaction evidence="18 19">
        <text>alpha-ribazole 5'-phosphate + adenosylcob(III)inamide-GDP = adenosylcob(III)alamin 5'-phosphate + GMP + H(+)</text>
        <dbReference type="Rhea" id="RHEA:23560"/>
        <dbReference type="ChEBI" id="CHEBI:15378"/>
        <dbReference type="ChEBI" id="CHEBI:57918"/>
        <dbReference type="ChEBI" id="CHEBI:58115"/>
        <dbReference type="ChEBI" id="CHEBI:60487"/>
        <dbReference type="ChEBI" id="CHEBI:60493"/>
        <dbReference type="EC" id="2.7.8.26"/>
    </reaction>
</comment>
<dbReference type="Pfam" id="PF02654">
    <property type="entry name" value="CobS"/>
    <property type="match status" value="1"/>
</dbReference>
<keyword evidence="8 19" id="KW-0169">Cobalamin biosynthesis</keyword>
<keyword evidence="11 19" id="KW-0460">Magnesium</keyword>
<dbReference type="UniPathway" id="UPA00148">
    <property type="reaction ID" value="UER00238"/>
</dbReference>
<feature type="transmembrane region" description="Helical" evidence="19">
    <location>
        <begin position="67"/>
        <end position="88"/>
    </location>
</feature>
<evidence type="ECO:0000256" key="15">
    <source>
        <dbReference type="ARBA" id="ARBA00032605"/>
    </source>
</evidence>
<keyword evidence="9 19" id="KW-0808">Transferase</keyword>
<dbReference type="GO" id="GO:0005886">
    <property type="term" value="C:plasma membrane"/>
    <property type="evidence" value="ECO:0007669"/>
    <property type="project" value="UniProtKB-SubCell"/>
</dbReference>
<evidence type="ECO:0000256" key="19">
    <source>
        <dbReference type="HAMAP-Rule" id="MF_00719"/>
    </source>
</evidence>
<dbReference type="OrthoDB" id="9794626at2"/>
<evidence type="ECO:0000256" key="12">
    <source>
        <dbReference type="ARBA" id="ARBA00022989"/>
    </source>
</evidence>
<evidence type="ECO:0000256" key="1">
    <source>
        <dbReference type="ARBA" id="ARBA00001946"/>
    </source>
</evidence>
<accession>A0A151AU77</accession>
<keyword evidence="13 19" id="KW-0472">Membrane</keyword>
<dbReference type="NCBIfam" id="TIGR00317">
    <property type="entry name" value="cobS"/>
    <property type="match status" value="1"/>
</dbReference>
<evidence type="ECO:0000256" key="8">
    <source>
        <dbReference type="ARBA" id="ARBA00022573"/>
    </source>
</evidence>
<organism evidence="20 21">
    <name type="scientific">Moorella mulderi DSM 14980</name>
    <dbReference type="NCBI Taxonomy" id="1122241"/>
    <lineage>
        <taxon>Bacteria</taxon>
        <taxon>Bacillati</taxon>
        <taxon>Bacillota</taxon>
        <taxon>Clostridia</taxon>
        <taxon>Neomoorellales</taxon>
        <taxon>Neomoorellaceae</taxon>
        <taxon>Neomoorella</taxon>
    </lineage>
</organism>
<dbReference type="RefSeq" id="WP_062285427.1">
    <property type="nucleotide sequence ID" value="NZ_LTBC01000015.1"/>
</dbReference>
<dbReference type="GO" id="GO:0009236">
    <property type="term" value="P:cobalamin biosynthetic process"/>
    <property type="evidence" value="ECO:0007669"/>
    <property type="project" value="UniProtKB-UniRule"/>
</dbReference>
<evidence type="ECO:0000256" key="9">
    <source>
        <dbReference type="ARBA" id="ARBA00022679"/>
    </source>
</evidence>
<evidence type="ECO:0000256" key="17">
    <source>
        <dbReference type="ARBA" id="ARBA00048623"/>
    </source>
</evidence>
<evidence type="ECO:0000313" key="20">
    <source>
        <dbReference type="EMBL" id="KYH31100.1"/>
    </source>
</evidence>
<dbReference type="PATRIC" id="fig|1122241.3.peg.2795"/>
<keyword evidence="10 19" id="KW-0812">Transmembrane</keyword>
<comment type="cofactor">
    <cofactor evidence="1 19">
        <name>Mg(2+)</name>
        <dbReference type="ChEBI" id="CHEBI:18420"/>
    </cofactor>
</comment>
<comment type="subcellular location">
    <subcellularLocation>
        <location evidence="2 19">Cell membrane</location>
        <topology evidence="2 19">Multi-pass membrane protein</topology>
    </subcellularLocation>
</comment>
<evidence type="ECO:0000256" key="18">
    <source>
        <dbReference type="ARBA" id="ARBA00049504"/>
    </source>
</evidence>
<evidence type="ECO:0000256" key="3">
    <source>
        <dbReference type="ARBA" id="ARBA00004663"/>
    </source>
</evidence>
<reference evidence="20 21" key="1">
    <citation type="submission" date="2016-02" db="EMBL/GenBank/DDBJ databases">
        <title>Genome sequence of Moorella mulderi DSM 14980.</title>
        <authorList>
            <person name="Poehlein A."/>
            <person name="Daniel R."/>
        </authorList>
    </citation>
    <scope>NUCLEOTIDE SEQUENCE [LARGE SCALE GENOMIC DNA]</scope>
    <source>
        <strain evidence="20 21">DSM 14980</strain>
    </source>
</reference>
<protein>
    <recommendedName>
        <fullName evidence="6 19">Adenosylcobinamide-GDP ribazoletransferase</fullName>
        <ecNumber evidence="5 19">2.7.8.26</ecNumber>
    </recommendedName>
    <alternativeName>
        <fullName evidence="16 19">Cobalamin synthase</fullName>
    </alternativeName>
    <alternativeName>
        <fullName evidence="15 19">Cobalamin-5'-phosphate synthase</fullName>
    </alternativeName>
</protein>
<evidence type="ECO:0000256" key="5">
    <source>
        <dbReference type="ARBA" id="ARBA00013200"/>
    </source>
</evidence>